<dbReference type="PANTHER" id="PTHR24300:SF375">
    <property type="entry name" value="CYTOCHROME P450 FAMILY"/>
    <property type="match status" value="1"/>
</dbReference>
<dbReference type="InterPro" id="IPR050182">
    <property type="entry name" value="Cytochrome_P450_fam2"/>
</dbReference>
<dbReference type="Gene3D" id="1.10.630.10">
    <property type="entry name" value="Cytochrome P450"/>
    <property type="match status" value="1"/>
</dbReference>
<dbReference type="GO" id="GO:0005737">
    <property type="term" value="C:cytoplasm"/>
    <property type="evidence" value="ECO:0007669"/>
    <property type="project" value="TreeGrafter"/>
</dbReference>
<dbReference type="PANTHER" id="PTHR24300">
    <property type="entry name" value="CYTOCHROME P450 508A4-RELATED"/>
    <property type="match status" value="1"/>
</dbReference>
<gene>
    <name evidence="5" type="ORF">X975_02107</name>
</gene>
<dbReference type="OMA" id="RIVAIWF"/>
<dbReference type="GO" id="GO:0006082">
    <property type="term" value="P:organic acid metabolic process"/>
    <property type="evidence" value="ECO:0007669"/>
    <property type="project" value="TreeGrafter"/>
</dbReference>
<dbReference type="GO" id="GO:0020037">
    <property type="term" value="F:heme binding"/>
    <property type="evidence" value="ECO:0007669"/>
    <property type="project" value="InterPro"/>
</dbReference>
<keyword evidence="6" id="KW-1185">Reference proteome</keyword>
<evidence type="ECO:0000313" key="6">
    <source>
        <dbReference type="Proteomes" id="UP000054359"/>
    </source>
</evidence>
<evidence type="ECO:0000313" key="5">
    <source>
        <dbReference type="EMBL" id="KFM69286.1"/>
    </source>
</evidence>
<feature type="non-terminal residue" evidence="5">
    <location>
        <position position="73"/>
    </location>
</feature>
<dbReference type="EMBL" id="KK117008">
    <property type="protein sequence ID" value="KFM69286.1"/>
    <property type="molecule type" value="Genomic_DNA"/>
</dbReference>
<sequence length="73" mass="8342">MYELSRTSDVLTFLTSLVCTKETSLRGYRIPKGSITLTNFWSAHHDPQTFEDPFKFDPSRYLTSSGKPKAELP</sequence>
<evidence type="ECO:0000256" key="1">
    <source>
        <dbReference type="ARBA" id="ARBA00010617"/>
    </source>
</evidence>
<accession>A0A087TVZ7</accession>
<keyword evidence="4" id="KW-0560">Oxidoreductase</keyword>
<dbReference type="AlphaFoldDB" id="A0A087TVZ7"/>
<keyword evidence="4" id="KW-0503">Monooxygenase</keyword>
<dbReference type="GO" id="GO:0016712">
    <property type="term" value="F:oxidoreductase activity, acting on paired donors, with incorporation or reduction of molecular oxygen, reduced flavin or flavoprotein as one donor, and incorporation of one atom of oxygen"/>
    <property type="evidence" value="ECO:0007669"/>
    <property type="project" value="TreeGrafter"/>
</dbReference>
<reference evidence="5 6" key="1">
    <citation type="submission" date="2013-11" db="EMBL/GenBank/DDBJ databases">
        <title>Genome sequencing of Stegodyphus mimosarum.</title>
        <authorList>
            <person name="Bechsgaard J."/>
        </authorList>
    </citation>
    <scope>NUCLEOTIDE SEQUENCE [LARGE SCALE GENOMIC DNA]</scope>
</reference>
<dbReference type="InterPro" id="IPR001128">
    <property type="entry name" value="Cyt_P450"/>
</dbReference>
<evidence type="ECO:0000256" key="3">
    <source>
        <dbReference type="ARBA" id="ARBA00023004"/>
    </source>
</evidence>
<dbReference type="Pfam" id="PF00067">
    <property type="entry name" value="p450"/>
    <property type="match status" value="1"/>
</dbReference>
<protein>
    <submittedName>
        <fullName evidence="5">Cytochrome P450 1A1</fullName>
    </submittedName>
</protein>
<evidence type="ECO:0000256" key="2">
    <source>
        <dbReference type="ARBA" id="ARBA00022723"/>
    </source>
</evidence>
<dbReference type="OrthoDB" id="6424656at2759"/>
<organism evidence="5 6">
    <name type="scientific">Stegodyphus mimosarum</name>
    <name type="common">African social velvet spider</name>
    <dbReference type="NCBI Taxonomy" id="407821"/>
    <lineage>
        <taxon>Eukaryota</taxon>
        <taxon>Metazoa</taxon>
        <taxon>Ecdysozoa</taxon>
        <taxon>Arthropoda</taxon>
        <taxon>Chelicerata</taxon>
        <taxon>Arachnida</taxon>
        <taxon>Araneae</taxon>
        <taxon>Araneomorphae</taxon>
        <taxon>Entelegynae</taxon>
        <taxon>Eresoidea</taxon>
        <taxon>Eresidae</taxon>
        <taxon>Stegodyphus</taxon>
    </lineage>
</organism>
<comment type="similarity">
    <text evidence="1">Belongs to the cytochrome P450 family.</text>
</comment>
<name>A0A087TVZ7_STEMI</name>
<dbReference type="SUPFAM" id="SSF48264">
    <property type="entry name" value="Cytochrome P450"/>
    <property type="match status" value="1"/>
</dbReference>
<dbReference type="GO" id="GO:0005506">
    <property type="term" value="F:iron ion binding"/>
    <property type="evidence" value="ECO:0007669"/>
    <property type="project" value="InterPro"/>
</dbReference>
<keyword evidence="2" id="KW-0479">Metal-binding</keyword>
<proteinExistence type="inferred from homology"/>
<dbReference type="GO" id="GO:0006805">
    <property type="term" value="P:xenobiotic metabolic process"/>
    <property type="evidence" value="ECO:0007669"/>
    <property type="project" value="TreeGrafter"/>
</dbReference>
<keyword evidence="3" id="KW-0408">Iron</keyword>
<dbReference type="InterPro" id="IPR036396">
    <property type="entry name" value="Cyt_P450_sf"/>
</dbReference>
<evidence type="ECO:0000256" key="4">
    <source>
        <dbReference type="ARBA" id="ARBA00023033"/>
    </source>
</evidence>
<dbReference type="Proteomes" id="UP000054359">
    <property type="component" value="Unassembled WGS sequence"/>
</dbReference>
<dbReference type="STRING" id="407821.A0A087TVZ7"/>